<dbReference type="AlphaFoldDB" id="M3FZH3"/>
<proteinExistence type="predicted"/>
<reference evidence="1 2" key="1">
    <citation type="submission" date="2013-02" db="EMBL/GenBank/DDBJ databases">
        <authorList>
            <person name="Harkins D.M."/>
            <person name="Durkin A.S."/>
            <person name="Brinkac L.M."/>
            <person name="Haft D.H."/>
            <person name="Selengut J.D."/>
            <person name="Sanka R."/>
            <person name="DePew J."/>
            <person name="Purushe J."/>
            <person name="Tulsiani S.M."/>
            <person name="Graham G.C."/>
            <person name="Burns M.-A."/>
            <person name="Dohnt M.F."/>
            <person name="Smythe L.D."/>
            <person name="McKay D.B."/>
            <person name="Craig S.B."/>
            <person name="Vinetz J.M."/>
            <person name="Sutton G.G."/>
            <person name="Nierman W.C."/>
            <person name="Fouts D.E."/>
        </authorList>
    </citation>
    <scope>NUCLEOTIDE SEQUENCE [LARGE SCALE GENOMIC DNA]</scope>
    <source>
        <strain evidence="1 2">LT2186</strain>
    </source>
</reference>
<evidence type="ECO:0000313" key="1">
    <source>
        <dbReference type="EMBL" id="EMG13009.1"/>
    </source>
</evidence>
<sequence length="40" mass="4757">MATQQSRPRIGVLVLSPDFVKSFRLFHFRRKEMESQKSSM</sequence>
<dbReference type="BioCyc" id="LINT1001599:G11K9-3625-MONOMER"/>
<name>M3FZH3_LEPIR</name>
<evidence type="ECO:0000313" key="2">
    <source>
        <dbReference type="Proteomes" id="UP000011776"/>
    </source>
</evidence>
<organism evidence="1 2">
    <name type="scientific">Leptospira interrogans serovar Grippotyphosa str. LT2186</name>
    <dbReference type="NCBI Taxonomy" id="1001599"/>
    <lineage>
        <taxon>Bacteria</taxon>
        <taxon>Pseudomonadati</taxon>
        <taxon>Spirochaetota</taxon>
        <taxon>Spirochaetia</taxon>
        <taxon>Leptospirales</taxon>
        <taxon>Leptospiraceae</taxon>
        <taxon>Leptospira</taxon>
    </lineage>
</organism>
<dbReference type="EMBL" id="AFME02000044">
    <property type="protein sequence ID" value="EMG13009.1"/>
    <property type="molecule type" value="Genomic_DNA"/>
</dbReference>
<gene>
    <name evidence="1" type="ORF">LEP1GSC151_1825</name>
</gene>
<accession>M3FZH3</accession>
<protein>
    <submittedName>
        <fullName evidence="1">Uncharacterized protein</fullName>
    </submittedName>
</protein>
<dbReference type="Proteomes" id="UP000011776">
    <property type="component" value="Unassembled WGS sequence"/>
</dbReference>
<comment type="caution">
    <text evidence="1">The sequence shown here is derived from an EMBL/GenBank/DDBJ whole genome shotgun (WGS) entry which is preliminary data.</text>
</comment>